<dbReference type="Proteomes" id="UP000054230">
    <property type="component" value="Unassembled WGS sequence"/>
</dbReference>
<sequence>MLGNNSDFINKKGAATSILEAWNALPTKEKELKAVNLTVQPKEEAQRVIDSLRDKRVTLGALNGTIVPTFQAQQTIDSLHDKKAVLSAVDNTGFGVSQAANTIASLQPKPVGIDADPSQANWKVQNLLNSIPAAKTVQIIAQTTKNAQGTPYHPGGLATVNDQKGSTYRELISLPNGVSFIPQDRDVTMPLPRGTKILKASKTAQLIPKYANGTGGIPADAKIFRDMKTVQQQLVLNAPVVDNTNLLKEILKALQNQTDNNEVITAVNRLAKRPAVSVFDSDRAAATLTNKITNQQNQKNLIESMLGGERP</sequence>
<organism evidence="1 2">
    <name type="scientific">Lactococcus lactis subsp. lactis</name>
    <name type="common">Streptococcus lactis</name>
    <dbReference type="NCBI Taxonomy" id="1360"/>
    <lineage>
        <taxon>Bacteria</taxon>
        <taxon>Bacillati</taxon>
        <taxon>Bacillota</taxon>
        <taxon>Bacilli</taxon>
        <taxon>Lactobacillales</taxon>
        <taxon>Streptococcaceae</taxon>
        <taxon>Lactococcus</taxon>
    </lineage>
</organism>
<gene>
    <name evidence="1" type="ORF">LMG8520_1979</name>
</gene>
<dbReference type="AlphaFoldDB" id="A0A0V8D0Q3"/>
<name>A0A0V8D0Q3_LACLL</name>
<accession>A0A0V8D0Q3</accession>
<dbReference type="PATRIC" id="fig|1360.106.peg.1425"/>
<comment type="caution">
    <text evidence="1">The sequence shown here is derived from an EMBL/GenBank/DDBJ whole genome shotgun (WGS) entry which is preliminary data.</text>
</comment>
<proteinExistence type="predicted"/>
<evidence type="ECO:0000313" key="2">
    <source>
        <dbReference type="Proteomes" id="UP000054230"/>
    </source>
</evidence>
<dbReference type="EMBL" id="LKLP01000094">
    <property type="protein sequence ID" value="KSU07163.1"/>
    <property type="molecule type" value="Genomic_DNA"/>
</dbReference>
<reference evidence="2" key="1">
    <citation type="submission" date="2015-10" db="EMBL/GenBank/DDBJ databases">
        <title>Draft Genome Sequences of 11 Lactococcus lactis subspecies cremoris strains.</title>
        <authorList>
            <person name="Wels M."/>
            <person name="Backus L."/>
            <person name="Boekhorst J."/>
            <person name="Dijkstra A."/>
            <person name="Beerthuizen M."/>
            <person name="Kelly W."/>
            <person name="Siezen R."/>
            <person name="Bachmann H."/>
            <person name="Van Hijum S."/>
        </authorList>
    </citation>
    <scope>NUCLEOTIDE SEQUENCE [LARGE SCALE GENOMIC DNA]</scope>
    <source>
        <strain evidence="2">LMG8520</strain>
    </source>
</reference>
<evidence type="ECO:0000313" key="1">
    <source>
        <dbReference type="EMBL" id="KSU07163.1"/>
    </source>
</evidence>
<protein>
    <submittedName>
        <fullName evidence="1">Phage tail length tape-measure protein</fullName>
    </submittedName>
</protein>